<evidence type="ECO:0000313" key="1">
    <source>
        <dbReference type="EMBL" id="PSS31983.1"/>
    </source>
</evidence>
<protein>
    <submittedName>
        <fullName evidence="1">Uncharacterized protein</fullName>
    </submittedName>
</protein>
<sequence length="55" mass="6446">MNVPRALDENTSINQINSDSDEAVNMRWMYFAMEMARDLVRLPTCKWTNSDFVFA</sequence>
<dbReference type="EMBL" id="MLYV02000207">
    <property type="protein sequence ID" value="PSS31983.1"/>
    <property type="molecule type" value="Genomic_DNA"/>
</dbReference>
<accession>A0A2R6RPN3</accession>
<keyword evidence="2" id="KW-1185">Reference proteome</keyword>
<comment type="caution">
    <text evidence="1">The sequence shown here is derived from an EMBL/GenBank/DDBJ whole genome shotgun (WGS) entry which is preliminary data.</text>
</comment>
<organism evidence="1 2">
    <name type="scientific">Hermanssonia centrifuga</name>
    <dbReference type="NCBI Taxonomy" id="98765"/>
    <lineage>
        <taxon>Eukaryota</taxon>
        <taxon>Fungi</taxon>
        <taxon>Dikarya</taxon>
        <taxon>Basidiomycota</taxon>
        <taxon>Agaricomycotina</taxon>
        <taxon>Agaricomycetes</taxon>
        <taxon>Polyporales</taxon>
        <taxon>Meruliaceae</taxon>
        <taxon>Hermanssonia</taxon>
    </lineage>
</organism>
<evidence type="ECO:0000313" key="2">
    <source>
        <dbReference type="Proteomes" id="UP000186601"/>
    </source>
</evidence>
<proteinExistence type="predicted"/>
<reference evidence="1 2" key="1">
    <citation type="submission" date="2018-02" db="EMBL/GenBank/DDBJ databases">
        <title>Genome sequence of the basidiomycete white-rot fungus Phlebia centrifuga.</title>
        <authorList>
            <person name="Granchi Z."/>
            <person name="Peng M."/>
            <person name="de Vries R.P."/>
            <person name="Hilden K."/>
            <person name="Makela M.R."/>
            <person name="Grigoriev I."/>
            <person name="Riley R."/>
        </authorList>
    </citation>
    <scope>NUCLEOTIDE SEQUENCE [LARGE SCALE GENOMIC DNA]</scope>
    <source>
        <strain evidence="1 2">FBCC195</strain>
    </source>
</reference>
<name>A0A2R6RPN3_9APHY</name>
<dbReference type="Proteomes" id="UP000186601">
    <property type="component" value="Unassembled WGS sequence"/>
</dbReference>
<gene>
    <name evidence="1" type="ORF">PHLCEN_2v2225</name>
</gene>
<dbReference type="AlphaFoldDB" id="A0A2R6RPN3"/>